<feature type="domain" description="PHD-type" evidence="11">
    <location>
        <begin position="59"/>
        <end position="110"/>
    </location>
</feature>
<gene>
    <name evidence="13" type="ORF">CEY00_Acc05684</name>
</gene>
<dbReference type="PANTHER" id="PTHR47162">
    <property type="entry name" value="OS02G0192300 PROTEIN"/>
    <property type="match status" value="1"/>
</dbReference>
<keyword evidence="8" id="KW-0539">Nucleus</keyword>
<feature type="compositionally biased region" description="Basic and acidic residues" evidence="10">
    <location>
        <begin position="2115"/>
        <end position="2149"/>
    </location>
</feature>
<evidence type="ECO:0000256" key="10">
    <source>
        <dbReference type="SAM" id="MobiDB-lite"/>
    </source>
</evidence>
<dbReference type="STRING" id="1590841.A0A2R6RK30"/>
<comment type="subcellular location">
    <subcellularLocation>
        <location evidence="1">Nucleus</location>
    </subcellularLocation>
</comment>
<dbReference type="Proteomes" id="UP000241394">
    <property type="component" value="Chromosome LG5"/>
</dbReference>
<dbReference type="GO" id="GO:0003677">
    <property type="term" value="F:DNA binding"/>
    <property type="evidence" value="ECO:0007669"/>
    <property type="project" value="UniProtKB-KW"/>
</dbReference>
<feature type="compositionally biased region" description="Polar residues" evidence="10">
    <location>
        <begin position="1941"/>
        <end position="1955"/>
    </location>
</feature>
<dbReference type="InterPro" id="IPR028942">
    <property type="entry name" value="WHIM1_dom"/>
</dbReference>
<proteinExistence type="predicted"/>
<dbReference type="GO" id="GO:0008270">
    <property type="term" value="F:zinc ion binding"/>
    <property type="evidence" value="ECO:0007669"/>
    <property type="project" value="UniProtKB-KW"/>
</dbReference>
<feature type="compositionally biased region" description="Polar residues" evidence="10">
    <location>
        <begin position="1706"/>
        <end position="1720"/>
    </location>
</feature>
<evidence type="ECO:0000256" key="9">
    <source>
        <dbReference type="PROSITE-ProRule" id="PRU00146"/>
    </source>
</evidence>
<dbReference type="GO" id="GO:0006355">
    <property type="term" value="P:regulation of DNA-templated transcription"/>
    <property type="evidence" value="ECO:0007669"/>
    <property type="project" value="EnsemblPlants"/>
</dbReference>
<evidence type="ECO:0000256" key="7">
    <source>
        <dbReference type="ARBA" id="ARBA00023125"/>
    </source>
</evidence>
<protein>
    <submittedName>
        <fullName evidence="13">Methyl-CpG-binding domain-containing protein</fullName>
    </submittedName>
</protein>
<evidence type="ECO:0000256" key="4">
    <source>
        <dbReference type="ARBA" id="ARBA00022771"/>
    </source>
</evidence>
<dbReference type="InterPro" id="IPR019786">
    <property type="entry name" value="Zinc_finger_PHD-type_CS"/>
</dbReference>
<keyword evidence="2" id="KW-0808">Transferase</keyword>
<evidence type="ECO:0000256" key="5">
    <source>
        <dbReference type="ARBA" id="ARBA00022833"/>
    </source>
</evidence>
<dbReference type="Pfam" id="PF01429">
    <property type="entry name" value="MBD"/>
    <property type="match status" value="1"/>
</dbReference>
<dbReference type="OrthoDB" id="1903104at2759"/>
<organism evidence="13 14">
    <name type="scientific">Actinidia chinensis var. chinensis</name>
    <name type="common">Chinese soft-hair kiwi</name>
    <dbReference type="NCBI Taxonomy" id="1590841"/>
    <lineage>
        <taxon>Eukaryota</taxon>
        <taxon>Viridiplantae</taxon>
        <taxon>Streptophyta</taxon>
        <taxon>Embryophyta</taxon>
        <taxon>Tracheophyta</taxon>
        <taxon>Spermatophyta</taxon>
        <taxon>Magnoliopsida</taxon>
        <taxon>eudicotyledons</taxon>
        <taxon>Gunneridae</taxon>
        <taxon>Pentapetalae</taxon>
        <taxon>asterids</taxon>
        <taxon>Ericales</taxon>
        <taxon>Actinidiaceae</taxon>
        <taxon>Actinidia</taxon>
    </lineage>
</organism>
<accession>A0A2R6RK30</accession>
<dbReference type="SMART" id="SM00249">
    <property type="entry name" value="PHD"/>
    <property type="match status" value="2"/>
</dbReference>
<feature type="compositionally biased region" description="Polar residues" evidence="10">
    <location>
        <begin position="133"/>
        <end position="143"/>
    </location>
</feature>
<comment type="caution">
    <text evidence="13">The sequence shown here is derived from an EMBL/GenBank/DDBJ whole genome shotgun (WGS) entry which is preliminary data.</text>
</comment>
<dbReference type="PANTHER" id="PTHR47162:SF8">
    <property type="entry name" value="METHYL-CPG-BINDING DOMAIN-CONTAINING PROTEIN 9"/>
    <property type="match status" value="1"/>
</dbReference>
<dbReference type="PROSITE" id="PS51543">
    <property type="entry name" value="FYRC"/>
    <property type="match status" value="1"/>
</dbReference>
<evidence type="ECO:0000256" key="2">
    <source>
        <dbReference type="ARBA" id="ARBA00022679"/>
    </source>
</evidence>
<evidence type="ECO:0000313" key="14">
    <source>
        <dbReference type="Proteomes" id="UP000241394"/>
    </source>
</evidence>
<feature type="region of interest" description="Disordered" evidence="10">
    <location>
        <begin position="1433"/>
        <end position="1460"/>
    </location>
</feature>
<feature type="compositionally biased region" description="Basic residues" evidence="10">
    <location>
        <begin position="2150"/>
        <end position="2162"/>
    </location>
</feature>
<dbReference type="PROSITE" id="PS51542">
    <property type="entry name" value="FYRN"/>
    <property type="match status" value="1"/>
</dbReference>
<keyword evidence="5" id="KW-0862">Zinc</keyword>
<dbReference type="EMBL" id="NKQK01000005">
    <property type="protein sequence ID" value="PSS30394.1"/>
    <property type="molecule type" value="Genomic_DNA"/>
</dbReference>
<sequence length="2162" mass="239379">MELTYSTRDEAIGIDLNEVPSSSSSEALSPDAFAVVQTFHGNPPAAAGGPATIPEDSSGAGCAACGQPEVRGHTVVCDGCERGFHISCTGMRGRQAVALDDWMCGECVSDGVRNSRWPLGLKSKLSGKKRNSAQFLDINSSPPSDGEGQWSEDFSDSRNHIPDDHSFGGNCVVTHSNSLHVGNGFGFRKASGIVRHVRSCFEDILHNGHSFAGSFKEVELNPVLGKLRNSNHTGTRQAPQNPSEMYLQALREFICERHGVLEEGWCVESKPSVGSGEIHAVYHAPDGKTFDSMHDVACYLGLMSNNNSVESKVKGNGSALLQKRSRLVKNSNSMANGATVYNETLSGLHEDLSSDFRTMAWASKFENNIEIMGARPEENTGFGLQELNDSLPVQFEDFFVLSLGKIDTRQSYHNVNQIWPAGYRSCWHDKVTGSLFICDVSNGGDSGPVFKVHRYSCSSLPIPKGSTVICSPKLGQSVSENEGNNDDLACVNMDYDEDCSVQMLLADDSPPKENDILSCLGSYVDKSVQTSDCVQLEGFRNAFSDTLILGDEVGEFSVEASSSCSAWRMVSKTFTDTCRQIYMQRGTFKLFCEHIGIGTSLTVFDCTDEKDDSKCPSLARFCGSSPSIKIPSFIKDSNQLETVFQVLVKWLDQDRFGLDAEFVQEIIEQLPGVRSCLQYVFLEERSHRSSSITVGNGTLLVKTKGSVQDKDEKVLGGLSNNGCRRARAEMVEDPVIEKPRPPPGKPISSKLPPEVVGDILQVWEFLWRFYGILGLEDPFPIKELEEDLICPGFDGLKLLEKVGVKVQESHHITFPRTDGPSHALPSSTESGPAAANENPYAFIDMQTEAMKEATQARMESVTYGRCKGNALEKAHCSLLKVLIGELQSKVSGIIDPNLDTGESKPKRGRKKDMDYSVATKGKLNMLPVNELTWPELARRYILAVLSMNGNADSQDGKVFRCLQGDGGVLCGSLTGVVGMEADALLLAQAMKKIFGSLNRENDMLSTDDGGSDATGACENRTLSDNNIPEWAQLLEPVRKLPTNVGARIRKCVNNALEKGPPEWAKKILEHSISKEVYKGNASGPTKKAVLSVLADICGEGMQKKPAREIKRKNFMSISDLIMKQCRLVLRRAAAADNAKVLCNLLGRTLISSNDNDDEGILGSPAMVSRPLDFRTIDLRLAVGAYGGCHEAFFEDVRELWTHMRIAYHDQPDLVQLVEMLSSNFEALYEEVVCFFQKLVGYAKLGCLTAESKKEIDDFLVSSRELPKAPWEEGVCKVCGIDKDDYSVLLCDKCDAEYHTYCLSPPLASIPQGHWYCPSCVADKHNVRDASECTSVIPRSHKKSHGEVARVYLDGITHLTSVLEQREYWEFSVDERTILLKFLCDELLNSALIHQHLEHCVELSADLQQKLRSTTVELRNLKYKEETLAANVAKTDNYPPFSSSEEKSAGKNQNTESLDAEDRCTDVQAVVEGSQFSGNASSPMTNLEKDKSFRQNELHESNVLQQETNDLSRENSFLGVMKKYVGKDDSTLPFPETMQGPFPPMDMKSSQIGEHVPSTVLNESLANSLELNSLRNEISLLQGSVSSMEMQLMKLSVRGDFLGSDSAGRLYWALAKLTRHPWVIVNSRETLQQGVEVTFGSRASCPYMHELSDANTPCFPWISYQSEAEIKELVECLSDDDPKERELKASILHWLKVRFQCGKQTENQYQDKPQMASSGSTNKEDSLYSEPSITKAASLFKNRYGPWSEPEIVDFSQKKGRKVKVATDDKIFRCNCLEPVWPSRYHCRSCHRTFSTDVELEGHNDAVCKLGMPVSKKSKGINAVKGKGMMNSEILREECSGDMEIIQPPKDGDELNSKLIKYQNDGLVCPYTFEEICTKFVTKNSVKELVQEIGLIGSNGIPMFVPSVSPYLFDPALMLVPPKRDGGVTFEEPKTGDHRVSMQGTGVTTNAGNENSCPRRCATNEITGNFKSDKPVFESSVQKGENSSFRIHAPPLESRNCCVIPQSALRPLVGKACQILRRLKIDLLDMDAALPEAALRPSKAHLERRWAWRAFVKSTETIYEMVQAVIVFEDMIKTEYLRNTWWYWSSLSAAAKISTLSSLALRIYSLDASIDYEKPDQDSSNSDKPKLSSKPERKPESMSDATEKSKLGRKMKRNRGLEV</sequence>
<dbReference type="GO" id="GO:0042393">
    <property type="term" value="F:histone binding"/>
    <property type="evidence" value="ECO:0007669"/>
    <property type="project" value="EnsemblPlants"/>
</dbReference>
<keyword evidence="7" id="KW-0238">DNA-binding</keyword>
<dbReference type="CDD" id="cd15519">
    <property type="entry name" value="PHD1_Lid2p_like"/>
    <property type="match status" value="1"/>
</dbReference>
<feature type="region of interest" description="Disordered" evidence="10">
    <location>
        <begin position="1931"/>
        <end position="1955"/>
    </location>
</feature>
<feature type="region of interest" description="Disordered" evidence="10">
    <location>
        <begin position="1706"/>
        <end position="1728"/>
    </location>
</feature>
<dbReference type="InterPro" id="IPR036427">
    <property type="entry name" value="Bromodomain-like_sf"/>
</dbReference>
<keyword evidence="4 9" id="KW-0863">Zinc-finger</keyword>
<dbReference type="PROSITE" id="PS01359">
    <property type="entry name" value="ZF_PHD_1"/>
    <property type="match status" value="2"/>
</dbReference>
<feature type="region of interest" description="Disordered" evidence="10">
    <location>
        <begin position="133"/>
        <end position="159"/>
    </location>
</feature>
<feature type="domain" description="DDT" evidence="12">
    <location>
        <begin position="753"/>
        <end position="816"/>
    </location>
</feature>
<evidence type="ECO:0000256" key="6">
    <source>
        <dbReference type="ARBA" id="ARBA00023117"/>
    </source>
</evidence>
<reference evidence="13 14" key="1">
    <citation type="submission" date="2017-07" db="EMBL/GenBank/DDBJ databases">
        <title>An improved, manually edited Actinidia chinensis var. chinensis (kiwifruit) genome highlights the challenges associated with draft genomes and gene prediction in plants.</title>
        <authorList>
            <person name="Pilkington S."/>
            <person name="Crowhurst R."/>
            <person name="Hilario E."/>
            <person name="Nardozza S."/>
            <person name="Fraser L."/>
            <person name="Peng Y."/>
            <person name="Gunaseelan K."/>
            <person name="Simpson R."/>
            <person name="Tahir J."/>
            <person name="Deroles S."/>
            <person name="Templeton K."/>
            <person name="Luo Z."/>
            <person name="Davy M."/>
            <person name="Cheng C."/>
            <person name="Mcneilage M."/>
            <person name="Scaglione D."/>
            <person name="Liu Y."/>
            <person name="Zhang Q."/>
            <person name="Datson P."/>
            <person name="De Silva N."/>
            <person name="Gardiner S."/>
            <person name="Bassett H."/>
            <person name="Chagne D."/>
            <person name="Mccallum J."/>
            <person name="Dzierzon H."/>
            <person name="Deng C."/>
            <person name="Wang Y.-Y."/>
            <person name="Barron N."/>
            <person name="Manako K."/>
            <person name="Bowen J."/>
            <person name="Foster T."/>
            <person name="Erridge Z."/>
            <person name="Tiffin H."/>
            <person name="Waite C."/>
            <person name="Davies K."/>
            <person name="Grierson E."/>
            <person name="Laing W."/>
            <person name="Kirk R."/>
            <person name="Chen X."/>
            <person name="Wood M."/>
            <person name="Montefiori M."/>
            <person name="Brummell D."/>
            <person name="Schwinn K."/>
            <person name="Catanach A."/>
            <person name="Fullerton C."/>
            <person name="Li D."/>
            <person name="Meiyalaghan S."/>
            <person name="Nieuwenhuizen N."/>
            <person name="Read N."/>
            <person name="Prakash R."/>
            <person name="Hunter D."/>
            <person name="Zhang H."/>
            <person name="Mckenzie M."/>
            <person name="Knabel M."/>
            <person name="Harris A."/>
            <person name="Allan A."/>
            <person name="Chen A."/>
            <person name="Janssen B."/>
            <person name="Plunkett B."/>
            <person name="Dwamena C."/>
            <person name="Voogd C."/>
            <person name="Leif D."/>
            <person name="Lafferty D."/>
            <person name="Souleyre E."/>
            <person name="Varkonyi-Gasic E."/>
            <person name="Gambi F."/>
            <person name="Hanley J."/>
            <person name="Yao J.-L."/>
            <person name="Cheung J."/>
            <person name="David K."/>
            <person name="Warren B."/>
            <person name="Marsh K."/>
            <person name="Snowden K."/>
            <person name="Lin-Wang K."/>
            <person name="Brian L."/>
            <person name="Martinez-Sanchez M."/>
            <person name="Wang M."/>
            <person name="Ileperuma N."/>
            <person name="Macnee N."/>
            <person name="Campin R."/>
            <person name="Mcatee P."/>
            <person name="Drummond R."/>
            <person name="Espley R."/>
            <person name="Ireland H."/>
            <person name="Wu R."/>
            <person name="Atkinson R."/>
            <person name="Karunairetnam S."/>
            <person name="Bulley S."/>
            <person name="Chunkath S."/>
            <person name="Hanley Z."/>
            <person name="Storey R."/>
            <person name="Thrimawithana A."/>
            <person name="Thomson S."/>
            <person name="David C."/>
            <person name="Testolin R."/>
        </authorList>
    </citation>
    <scope>NUCLEOTIDE SEQUENCE [LARGE SCALE GENOMIC DNA]</scope>
    <source>
        <strain evidence="14">cv. Red5</strain>
        <tissue evidence="13">Young leaf</tissue>
    </source>
</reference>
<dbReference type="OMA" id="SCWHDKV"/>
<dbReference type="CDD" id="cd15489">
    <property type="entry name" value="PHD_SF"/>
    <property type="match status" value="1"/>
</dbReference>
<dbReference type="Gramene" id="PSS30394">
    <property type="protein sequence ID" value="PSS30394"/>
    <property type="gene ID" value="CEY00_Acc05684"/>
</dbReference>
<dbReference type="PROSITE" id="PS50827">
    <property type="entry name" value="DDT"/>
    <property type="match status" value="1"/>
</dbReference>
<reference evidence="14" key="2">
    <citation type="journal article" date="2018" name="BMC Genomics">
        <title>A manually annotated Actinidia chinensis var. chinensis (kiwifruit) genome highlights the challenges associated with draft genomes and gene prediction in plants.</title>
        <authorList>
            <person name="Pilkington S.M."/>
            <person name="Crowhurst R."/>
            <person name="Hilario E."/>
            <person name="Nardozza S."/>
            <person name="Fraser L."/>
            <person name="Peng Y."/>
            <person name="Gunaseelan K."/>
            <person name="Simpson R."/>
            <person name="Tahir J."/>
            <person name="Deroles S.C."/>
            <person name="Templeton K."/>
            <person name="Luo Z."/>
            <person name="Davy M."/>
            <person name="Cheng C."/>
            <person name="McNeilage M."/>
            <person name="Scaglione D."/>
            <person name="Liu Y."/>
            <person name="Zhang Q."/>
            <person name="Datson P."/>
            <person name="De Silva N."/>
            <person name="Gardiner S.E."/>
            <person name="Bassett H."/>
            <person name="Chagne D."/>
            <person name="McCallum J."/>
            <person name="Dzierzon H."/>
            <person name="Deng C."/>
            <person name="Wang Y.Y."/>
            <person name="Barron L."/>
            <person name="Manako K."/>
            <person name="Bowen J."/>
            <person name="Foster T.M."/>
            <person name="Erridge Z.A."/>
            <person name="Tiffin H."/>
            <person name="Waite C.N."/>
            <person name="Davies K.M."/>
            <person name="Grierson E.P."/>
            <person name="Laing W.A."/>
            <person name="Kirk R."/>
            <person name="Chen X."/>
            <person name="Wood M."/>
            <person name="Montefiori M."/>
            <person name="Brummell D.A."/>
            <person name="Schwinn K.E."/>
            <person name="Catanach A."/>
            <person name="Fullerton C."/>
            <person name="Li D."/>
            <person name="Meiyalaghan S."/>
            <person name="Nieuwenhuizen N."/>
            <person name="Read N."/>
            <person name="Prakash R."/>
            <person name="Hunter D."/>
            <person name="Zhang H."/>
            <person name="McKenzie M."/>
            <person name="Knabel M."/>
            <person name="Harris A."/>
            <person name="Allan A.C."/>
            <person name="Gleave A."/>
            <person name="Chen A."/>
            <person name="Janssen B.J."/>
            <person name="Plunkett B."/>
            <person name="Ampomah-Dwamena C."/>
            <person name="Voogd C."/>
            <person name="Leif D."/>
            <person name="Lafferty D."/>
            <person name="Souleyre E.J.F."/>
            <person name="Varkonyi-Gasic E."/>
            <person name="Gambi F."/>
            <person name="Hanley J."/>
            <person name="Yao J.L."/>
            <person name="Cheung J."/>
            <person name="David K.M."/>
            <person name="Warren B."/>
            <person name="Marsh K."/>
            <person name="Snowden K.C."/>
            <person name="Lin-Wang K."/>
            <person name="Brian L."/>
            <person name="Martinez-Sanchez M."/>
            <person name="Wang M."/>
            <person name="Ileperuma N."/>
            <person name="Macnee N."/>
            <person name="Campin R."/>
            <person name="McAtee P."/>
            <person name="Drummond R.S.M."/>
            <person name="Espley R.V."/>
            <person name="Ireland H.S."/>
            <person name="Wu R."/>
            <person name="Atkinson R.G."/>
            <person name="Karunairetnam S."/>
            <person name="Bulley S."/>
            <person name="Chunkath S."/>
            <person name="Hanley Z."/>
            <person name="Storey R."/>
            <person name="Thrimawithana A.H."/>
            <person name="Thomson S."/>
            <person name="David C."/>
            <person name="Testolin R."/>
            <person name="Huang H."/>
            <person name="Hellens R.P."/>
            <person name="Schaffer R.J."/>
        </authorList>
    </citation>
    <scope>NUCLEOTIDE SEQUENCE [LARGE SCALE GENOMIC DNA]</scope>
    <source>
        <strain evidence="14">cv. Red5</strain>
    </source>
</reference>
<dbReference type="InParanoid" id="A0A2R6RK30"/>
<evidence type="ECO:0000256" key="3">
    <source>
        <dbReference type="ARBA" id="ARBA00022723"/>
    </source>
</evidence>
<keyword evidence="14" id="KW-1185">Reference proteome</keyword>
<dbReference type="InterPro" id="IPR003889">
    <property type="entry name" value="FYrich_C"/>
</dbReference>
<dbReference type="PROSITE" id="PS50016">
    <property type="entry name" value="ZF_PHD_2"/>
    <property type="match status" value="2"/>
</dbReference>
<dbReference type="FunCoup" id="A0A2R6RK30">
    <property type="interactions" value="3452"/>
</dbReference>
<name>A0A2R6RK30_ACTCC</name>
<dbReference type="InterPro" id="IPR013083">
    <property type="entry name" value="Znf_RING/FYVE/PHD"/>
</dbReference>
<feature type="region of interest" description="Disordered" evidence="10">
    <location>
        <begin position="2115"/>
        <end position="2162"/>
    </location>
</feature>
<keyword evidence="3" id="KW-0479">Metal-binding</keyword>
<dbReference type="Gene3D" id="3.30.40.10">
    <property type="entry name" value="Zinc/RING finger domain, C3HC4 (zinc finger)"/>
    <property type="match status" value="2"/>
</dbReference>
<dbReference type="InterPro" id="IPR001739">
    <property type="entry name" value="Methyl_CpG_DNA-bd"/>
</dbReference>
<evidence type="ECO:0000256" key="1">
    <source>
        <dbReference type="ARBA" id="ARBA00004123"/>
    </source>
</evidence>
<dbReference type="SUPFAM" id="SSF57903">
    <property type="entry name" value="FYVE/PHD zinc finger"/>
    <property type="match status" value="2"/>
</dbReference>
<feature type="domain" description="PHD-type" evidence="11">
    <location>
        <begin position="1272"/>
        <end position="1322"/>
    </location>
</feature>
<dbReference type="InterPro" id="IPR001965">
    <property type="entry name" value="Znf_PHD"/>
</dbReference>
<dbReference type="GO" id="GO:0040029">
    <property type="term" value="P:epigenetic regulation of gene expression"/>
    <property type="evidence" value="ECO:0007669"/>
    <property type="project" value="EnsemblPlants"/>
</dbReference>
<dbReference type="Pfam" id="PF00628">
    <property type="entry name" value="PHD"/>
    <property type="match status" value="2"/>
</dbReference>
<dbReference type="InterPro" id="IPR018501">
    <property type="entry name" value="DDT_dom"/>
</dbReference>
<evidence type="ECO:0000259" key="12">
    <source>
        <dbReference type="PROSITE" id="PS50827"/>
    </source>
</evidence>
<dbReference type="Gene3D" id="3.30.160.360">
    <property type="match status" value="1"/>
</dbReference>
<dbReference type="Pfam" id="PF15612">
    <property type="entry name" value="WHIM1"/>
    <property type="match status" value="1"/>
</dbReference>
<feature type="region of interest" description="Disordered" evidence="10">
    <location>
        <begin position="813"/>
        <end position="835"/>
    </location>
</feature>
<dbReference type="GO" id="GO:0010223">
    <property type="term" value="P:secondary shoot formation"/>
    <property type="evidence" value="ECO:0007669"/>
    <property type="project" value="EnsemblPlants"/>
</dbReference>
<evidence type="ECO:0000313" key="13">
    <source>
        <dbReference type="EMBL" id="PSS30394.1"/>
    </source>
</evidence>
<dbReference type="GO" id="GO:0048573">
    <property type="term" value="P:photoperiodism, flowering"/>
    <property type="evidence" value="ECO:0007669"/>
    <property type="project" value="EnsemblPlants"/>
</dbReference>
<dbReference type="Gene3D" id="1.20.920.10">
    <property type="entry name" value="Bromodomain-like"/>
    <property type="match status" value="1"/>
</dbReference>
<dbReference type="InterPro" id="IPR003888">
    <property type="entry name" value="FYrich_N"/>
</dbReference>
<evidence type="ECO:0000259" key="11">
    <source>
        <dbReference type="PROSITE" id="PS50016"/>
    </source>
</evidence>
<dbReference type="InterPro" id="IPR011011">
    <property type="entry name" value="Znf_FYVE_PHD"/>
</dbReference>
<evidence type="ECO:0000256" key="8">
    <source>
        <dbReference type="ARBA" id="ARBA00023242"/>
    </source>
</evidence>
<keyword evidence="6" id="KW-0103">Bromodomain</keyword>
<dbReference type="InterPro" id="IPR019787">
    <property type="entry name" value="Znf_PHD-finger"/>
</dbReference>
<dbReference type="GO" id="GO:0004402">
    <property type="term" value="F:histone acetyltransferase activity"/>
    <property type="evidence" value="ECO:0007669"/>
    <property type="project" value="EnsemblPlants"/>
</dbReference>
<dbReference type="GO" id="GO:0000812">
    <property type="term" value="C:Swr1 complex"/>
    <property type="evidence" value="ECO:0007669"/>
    <property type="project" value="EnsemblPlants"/>
</dbReference>